<protein>
    <recommendedName>
        <fullName evidence="1">SnoaL-like domain-containing protein</fullName>
    </recommendedName>
</protein>
<dbReference type="RefSeq" id="WP_409965687.1">
    <property type="nucleotide sequence ID" value="NZ_CP144143.1"/>
</dbReference>
<dbReference type="EMBL" id="CP144143">
    <property type="protein sequence ID" value="WWC84136.1"/>
    <property type="molecule type" value="Genomic_DNA"/>
</dbReference>
<name>A0ABZ2ELK0_9BACT</name>
<dbReference type="Gene3D" id="3.10.450.50">
    <property type="match status" value="1"/>
</dbReference>
<dbReference type="InterPro" id="IPR032710">
    <property type="entry name" value="NTF2-like_dom_sf"/>
</dbReference>
<evidence type="ECO:0000313" key="2">
    <source>
        <dbReference type="EMBL" id="WWC84136.1"/>
    </source>
</evidence>
<accession>A0ABZ2ELK0</accession>
<proteinExistence type="predicted"/>
<evidence type="ECO:0000259" key="1">
    <source>
        <dbReference type="Pfam" id="PF12680"/>
    </source>
</evidence>
<feature type="domain" description="SnoaL-like" evidence="1">
    <location>
        <begin position="8"/>
        <end position="117"/>
    </location>
</feature>
<evidence type="ECO:0000313" key="3">
    <source>
        <dbReference type="Proteomes" id="UP001321305"/>
    </source>
</evidence>
<sequence>MIDAKKIVEAFLEYLQQRDLNRIVNLFAENVKWQIPGNEKRIAWLGKRNSRAEVEAFFKLLWSATVPLSASIHKILMTGSDVIIKGDFATEMLKTGKIVTSIFFIHFVVKEEKIVEYTLLEDSFAVAQAMEVG</sequence>
<dbReference type="SUPFAM" id="SSF54427">
    <property type="entry name" value="NTF2-like"/>
    <property type="match status" value="1"/>
</dbReference>
<keyword evidence="3" id="KW-1185">Reference proteome</keyword>
<gene>
    <name evidence="2" type="ORF">PIECOFPK_01869</name>
</gene>
<reference evidence="3" key="1">
    <citation type="submission" date="2024-01" db="EMBL/GenBank/DDBJ databases">
        <title>Mycovorax composti gen. nov. sp. nov., a member of the family Chitinophagaceae isolated from button mushroom compost.</title>
        <authorList>
            <person name="Thai M."/>
            <person name="Bell T.L."/>
            <person name="Kertesz M.A."/>
        </authorList>
    </citation>
    <scope>NUCLEOTIDE SEQUENCE [LARGE SCALE GENOMIC DNA]</scope>
    <source>
        <strain evidence="3">C216</strain>
    </source>
</reference>
<dbReference type="Pfam" id="PF12680">
    <property type="entry name" value="SnoaL_2"/>
    <property type="match status" value="1"/>
</dbReference>
<dbReference type="InterPro" id="IPR037401">
    <property type="entry name" value="SnoaL-like"/>
</dbReference>
<organism evidence="2 3">
    <name type="scientific">Mycovorax composti</name>
    <dbReference type="NCBI Taxonomy" id="2962693"/>
    <lineage>
        <taxon>Bacteria</taxon>
        <taxon>Pseudomonadati</taxon>
        <taxon>Bacteroidota</taxon>
        <taxon>Chitinophagia</taxon>
        <taxon>Chitinophagales</taxon>
        <taxon>Chitinophagaceae</taxon>
        <taxon>Mycovorax</taxon>
    </lineage>
</organism>
<dbReference type="Proteomes" id="UP001321305">
    <property type="component" value="Chromosome"/>
</dbReference>